<dbReference type="EMBL" id="CASHTH010004470">
    <property type="protein sequence ID" value="CAI8057741.1"/>
    <property type="molecule type" value="Genomic_DNA"/>
</dbReference>
<reference evidence="1" key="1">
    <citation type="submission" date="2023-03" db="EMBL/GenBank/DDBJ databases">
        <authorList>
            <person name="Steffen K."/>
            <person name="Cardenas P."/>
        </authorList>
    </citation>
    <scope>NUCLEOTIDE SEQUENCE</scope>
</reference>
<accession>A0AA35U327</accession>
<protein>
    <submittedName>
        <fullName evidence="1">Uncharacterized protein</fullName>
    </submittedName>
</protein>
<evidence type="ECO:0000313" key="1">
    <source>
        <dbReference type="EMBL" id="CAI8057741.1"/>
    </source>
</evidence>
<dbReference type="Proteomes" id="UP001174909">
    <property type="component" value="Unassembled WGS sequence"/>
</dbReference>
<sequence>MKRLEESHVLGLLGECVSTPKNILHTSSLTLRANGSGSTTFLERRATQLTLMIFGGRNLGGTGTNVPRLILLEGMK</sequence>
<name>A0AA35U327_GEOBA</name>
<keyword evidence="2" id="KW-1185">Reference proteome</keyword>
<comment type="caution">
    <text evidence="1">The sequence shown here is derived from an EMBL/GenBank/DDBJ whole genome shotgun (WGS) entry which is preliminary data.</text>
</comment>
<dbReference type="AlphaFoldDB" id="A0AA35U327"/>
<gene>
    <name evidence="1" type="ORF">GBAR_LOCUS31452</name>
</gene>
<evidence type="ECO:0000313" key="2">
    <source>
        <dbReference type="Proteomes" id="UP001174909"/>
    </source>
</evidence>
<organism evidence="1 2">
    <name type="scientific">Geodia barretti</name>
    <name type="common">Barrett's horny sponge</name>
    <dbReference type="NCBI Taxonomy" id="519541"/>
    <lineage>
        <taxon>Eukaryota</taxon>
        <taxon>Metazoa</taxon>
        <taxon>Porifera</taxon>
        <taxon>Demospongiae</taxon>
        <taxon>Heteroscleromorpha</taxon>
        <taxon>Tetractinellida</taxon>
        <taxon>Astrophorina</taxon>
        <taxon>Geodiidae</taxon>
        <taxon>Geodia</taxon>
    </lineage>
</organism>
<proteinExistence type="predicted"/>